<feature type="domain" description="Thiolase N-terminal" evidence="7">
    <location>
        <begin position="2"/>
        <end position="89"/>
    </location>
</feature>
<dbReference type="InterPro" id="IPR002155">
    <property type="entry name" value="Thiolase"/>
</dbReference>
<dbReference type="InterPro" id="IPR020617">
    <property type="entry name" value="Thiolase_C"/>
</dbReference>
<evidence type="ECO:0000259" key="7">
    <source>
        <dbReference type="Pfam" id="PF00108"/>
    </source>
</evidence>
<dbReference type="Proteomes" id="UP000011731">
    <property type="component" value="Unassembled WGS sequence"/>
</dbReference>
<accession>M2ZJ53</accession>
<gene>
    <name evidence="9" type="ORF">G352_00567</name>
</gene>
<keyword evidence="3 6" id="KW-0808">Transferase</keyword>
<dbReference type="AlphaFoldDB" id="M2ZJ53"/>
<dbReference type="PATRIC" id="fig|1278076.4.peg.116"/>
<protein>
    <recommendedName>
        <fullName evidence="5">Probable acetyl-CoA acetyltransferase</fullName>
        <ecNumber evidence="2">2.3.1.9</ecNumber>
    </recommendedName>
</protein>
<reference evidence="9 10" key="1">
    <citation type="journal article" date="2013" name="Genome Announc.">
        <title>Draft Genome Sequence of Rhodococcus ruber Strain BKS 20-38.</title>
        <authorList>
            <person name="Bala M."/>
            <person name="Kumar S."/>
            <person name="Raghava G.P."/>
            <person name="Mayilraj S."/>
        </authorList>
    </citation>
    <scope>NUCLEOTIDE SEQUENCE [LARGE SCALE GENOMIC DNA]</scope>
    <source>
        <strain evidence="9 10">BKS 20-38</strain>
    </source>
</reference>
<evidence type="ECO:0000256" key="2">
    <source>
        <dbReference type="ARBA" id="ARBA00012705"/>
    </source>
</evidence>
<name>M2ZJ53_9NOCA</name>
<dbReference type="SUPFAM" id="SSF53901">
    <property type="entry name" value="Thiolase-like"/>
    <property type="match status" value="2"/>
</dbReference>
<comment type="similarity">
    <text evidence="1 6">Belongs to the thiolase-like superfamily. Thiolase family.</text>
</comment>
<dbReference type="InterPro" id="IPR016039">
    <property type="entry name" value="Thiolase-like"/>
</dbReference>
<dbReference type="EMBL" id="AOEX01000009">
    <property type="protein sequence ID" value="EME67332.1"/>
    <property type="molecule type" value="Genomic_DNA"/>
</dbReference>
<feature type="domain" description="Thiolase C-terminal" evidence="8">
    <location>
        <begin position="99"/>
        <end position="219"/>
    </location>
</feature>
<dbReference type="CDD" id="cd00751">
    <property type="entry name" value="thiolase"/>
    <property type="match status" value="1"/>
</dbReference>
<keyword evidence="10" id="KW-1185">Reference proteome</keyword>
<evidence type="ECO:0000256" key="6">
    <source>
        <dbReference type="RuleBase" id="RU003557"/>
    </source>
</evidence>
<dbReference type="Pfam" id="PF00108">
    <property type="entry name" value="Thiolase_N"/>
    <property type="match status" value="1"/>
</dbReference>
<evidence type="ECO:0000256" key="1">
    <source>
        <dbReference type="ARBA" id="ARBA00010982"/>
    </source>
</evidence>
<evidence type="ECO:0000256" key="4">
    <source>
        <dbReference type="ARBA" id="ARBA00023315"/>
    </source>
</evidence>
<evidence type="ECO:0000313" key="10">
    <source>
        <dbReference type="Proteomes" id="UP000011731"/>
    </source>
</evidence>
<evidence type="ECO:0000256" key="3">
    <source>
        <dbReference type="ARBA" id="ARBA00022679"/>
    </source>
</evidence>
<dbReference type="PROSITE" id="PS00099">
    <property type="entry name" value="THIOLASE_3"/>
    <property type="match status" value="1"/>
</dbReference>
<dbReference type="InterPro" id="IPR020610">
    <property type="entry name" value="Thiolase_AS"/>
</dbReference>
<dbReference type="EC" id="2.3.1.9" evidence="2"/>
<comment type="caution">
    <text evidence="9">The sequence shown here is derived from an EMBL/GenBank/DDBJ whole genome shotgun (WGS) entry which is preliminary data.</text>
</comment>
<dbReference type="PANTHER" id="PTHR18919">
    <property type="entry name" value="ACETYL-COA C-ACYLTRANSFERASE"/>
    <property type="match status" value="1"/>
</dbReference>
<keyword evidence="4 6" id="KW-0012">Acyltransferase</keyword>
<dbReference type="Gene3D" id="3.40.47.10">
    <property type="match status" value="1"/>
</dbReference>
<dbReference type="Pfam" id="PF02803">
    <property type="entry name" value="Thiolase_C"/>
    <property type="match status" value="1"/>
</dbReference>
<sequence>MDAWAVRSHTRAVAAIEAGVFLDELAPIEVTNRNGDAVNFAVDEHPRRDTTLEKAAALKPLHPEIEGFSITAANAGGVNDAAAALAVVADDLATQENLTALATIRGWSAVGVDPRLTGTGAIAAISKLLERTGHSASDIHLWEINEAFASVPVAATKVLGIDDDVVNIYGSGCSLGHPVSASGARMLTTLTHELRRRGGGLGIAAMCAGGGQGGAVLIEVS</sequence>
<evidence type="ECO:0000259" key="8">
    <source>
        <dbReference type="Pfam" id="PF02803"/>
    </source>
</evidence>
<proteinExistence type="inferred from homology"/>
<dbReference type="PANTHER" id="PTHR18919:SF107">
    <property type="entry name" value="ACETYL-COA ACETYLTRANSFERASE, CYTOSOLIC"/>
    <property type="match status" value="1"/>
</dbReference>
<dbReference type="GO" id="GO:0003985">
    <property type="term" value="F:acetyl-CoA C-acetyltransferase activity"/>
    <property type="evidence" value="ECO:0007669"/>
    <property type="project" value="UniProtKB-EC"/>
</dbReference>
<evidence type="ECO:0000256" key="5">
    <source>
        <dbReference type="ARBA" id="ARBA00040529"/>
    </source>
</evidence>
<evidence type="ECO:0000313" key="9">
    <source>
        <dbReference type="EMBL" id="EME67332.1"/>
    </source>
</evidence>
<dbReference type="InterPro" id="IPR020616">
    <property type="entry name" value="Thiolase_N"/>
</dbReference>
<organism evidence="9 10">
    <name type="scientific">Rhodococcus ruber BKS 20-38</name>
    <dbReference type="NCBI Taxonomy" id="1278076"/>
    <lineage>
        <taxon>Bacteria</taxon>
        <taxon>Bacillati</taxon>
        <taxon>Actinomycetota</taxon>
        <taxon>Actinomycetes</taxon>
        <taxon>Mycobacteriales</taxon>
        <taxon>Nocardiaceae</taxon>
        <taxon>Rhodococcus</taxon>
    </lineage>
</organism>